<evidence type="ECO:0000313" key="2">
    <source>
        <dbReference type="EMBL" id="CAD9324519.1"/>
    </source>
</evidence>
<gene>
    <name evidence="2" type="ORF">DBRI1063_LOCUS8111</name>
</gene>
<keyword evidence="1" id="KW-0472">Membrane</keyword>
<dbReference type="Gene3D" id="2.60.120.260">
    <property type="entry name" value="Galactose-binding domain-like"/>
    <property type="match status" value="2"/>
</dbReference>
<feature type="transmembrane region" description="Helical" evidence="1">
    <location>
        <begin position="60"/>
        <end position="78"/>
    </location>
</feature>
<keyword evidence="1" id="KW-1133">Transmembrane helix</keyword>
<dbReference type="EMBL" id="HBGN01012725">
    <property type="protein sequence ID" value="CAD9324519.1"/>
    <property type="molecule type" value="Transcribed_RNA"/>
</dbReference>
<accession>A0A7S1Z0A0</accession>
<evidence type="ECO:0000256" key="1">
    <source>
        <dbReference type="SAM" id="Phobius"/>
    </source>
</evidence>
<protein>
    <submittedName>
        <fullName evidence="2">Uncharacterized protein</fullName>
    </submittedName>
</protein>
<keyword evidence="1" id="KW-0812">Transmembrane</keyword>
<reference evidence="2" key="1">
    <citation type="submission" date="2021-01" db="EMBL/GenBank/DDBJ databases">
        <authorList>
            <person name="Corre E."/>
            <person name="Pelletier E."/>
            <person name="Niang G."/>
            <person name="Scheremetjew M."/>
            <person name="Finn R."/>
            <person name="Kale V."/>
            <person name="Holt S."/>
            <person name="Cochrane G."/>
            <person name="Meng A."/>
            <person name="Brown T."/>
            <person name="Cohen L."/>
        </authorList>
    </citation>
    <scope>NUCLEOTIDE SEQUENCE</scope>
    <source>
        <strain evidence="2">Pop2</strain>
    </source>
</reference>
<proteinExistence type="predicted"/>
<organism evidence="2">
    <name type="scientific">Ditylum brightwellii</name>
    <dbReference type="NCBI Taxonomy" id="49249"/>
    <lineage>
        <taxon>Eukaryota</taxon>
        <taxon>Sar</taxon>
        <taxon>Stramenopiles</taxon>
        <taxon>Ochrophyta</taxon>
        <taxon>Bacillariophyta</taxon>
        <taxon>Mediophyceae</taxon>
        <taxon>Lithodesmiophycidae</taxon>
        <taxon>Lithodesmiales</taxon>
        <taxon>Lithodesmiaceae</taxon>
        <taxon>Ditylum</taxon>
    </lineage>
</organism>
<sequence length="1465" mass="163818">MDRQRRKSNGLTISGIRAHQMTMSGTRAHQMLQAQRKNGSTATERFPRSFLKSIYSERRFVMMAMVAGAVLIGGLNMGSMERQHMERSLLGRNLQSDSCYNNMVVNGNFEEGGGSVDGWYATDRSSTFGPVASDTGGSTLYLAYRTSITEGVRTSMAGSVGSNAYCLIGSDFYLRVQAKIKMVYQDTGEGVWTCLDPSLPYINGNFAKYNCPMFAITTHRIGEPVESRFEIHDTTMDWDPTGGWNTIDFVYQVPSSQSGSNIDDLRLDIFGGPISAAIYVDDVVITRIDELTGTENIITPTAPSCYDKLDSNGDGLYTTPLGWETFGQWFGSTSIDVVADETSSSGHSMLAYERDMPEYQGLGHYLQTGCLNTGSPAIFVEIEVMLYDEATGAGIISCDPTTDTTILNCPFLQIDLRRDMWSDARPYRFFDYVMANDWNPYDWNKISLVIQLWRKPGDNASWDLGLFNILGGPKGSVLKIGSTSMRSIEVANYPSNVPTMYWFGRLILPPWCYDNIIKNPHFEDSTNEWINTDTGNTFETVPNTEKGGNALYFAFRSSWRNGALQRMNEAVGCLAPNSDRTPFYLRIKARVKMTVQGTNKPAHGCTNDKVRARGNFARYNCPHFMVISHKVRATRNFVMEAHDVNLDWDPLAWNDVDLIYRVPRNQARTDIDDFSIQILGGPANAALYIDDFAVMRVEKQDLPADNPVWDPLSDQRCSENILQNGEGEYQSPWGWDAFGRMFGHTRIDVVVDESADTGYSMISFDRSLPEYQGIGQFLKKNCFQGYDYYVHLQAIVQLYDQSDGQGVTTCNTETVDNMLDCPFVQLDIRRQGQRFGVPYRFFDRGMINNWNPYGWNKINAILAIAPSPTGERLLSEANIDLVLFNFLGGPPNTVLKLDNTVAQRIDDYADLPGGVPILGLEGDPLVGAIKACSMIGDPHYVSFGGVQFDNHEPGWNTLYETAKLKIEVHHLIVIGEMSVADAVRINYEHDGKRLYYEFKDGAVPLIDSTLTFPDPAVRITIGTLQWRKMWPYSVYLSTYDVSGCGGLCCDGDFTQVRQNVTEMEDLLCDTAMSIKDAEAVCYKSRDTDFFEACILDVRIMSCVEDATPTDSAKLIAISTESVEVKQAAMDAAESEVHYAITGIGKEPDYGVVGDPLIMGLSGQVFKFDGRNDAWYANLASDSLQWNMKFHQFEECPEHEDLFVTELGIGFYESNYLSRLFSTQKSRTMLHSVAIRVIDENEFFPGCPSGPEVCLGDGSLEIVVDGESITSPGDYYSSANGGLRVVAYNVDGACSRKWFDFVEAEGNDLFGRPARLLSGNKPPIDYLVEDWETMVNPVACNEWAQDRVQYDDLFLQRGRWSTIHIETPLVTFHVEYRQNIASGNCLSHNVDAWMAETSSELSSETWKGILGETRRPKYYKNGEQILGDRALILSGKEDSDYEVSGTFGSDFAAMDYGSWGWLGSRG</sequence>
<name>A0A7S1Z0A0_9STRA</name>